<comment type="caution">
    <text evidence="5">The sequence shown here is derived from an EMBL/GenBank/DDBJ whole genome shotgun (WGS) entry which is preliminary data.</text>
</comment>
<name>A0ABV0KPY1_9CYAN</name>
<feature type="domain" description="DDE Tnp4" evidence="4">
    <location>
        <begin position="7"/>
        <end position="68"/>
    </location>
</feature>
<accession>A0ABV0KPY1</accession>
<sequence length="101" mass="11669">MTDEAERPIQCTQDPQAQKVNDSGKKRRHTRKHLAAVDENKRVLILSQVCKGKLHDKRFYDEDDITGNIPTDIPTEVALGFLGLQKEYDMQNKVPSYEHYL</sequence>
<evidence type="ECO:0000313" key="6">
    <source>
        <dbReference type="Proteomes" id="UP001476950"/>
    </source>
</evidence>
<feature type="compositionally biased region" description="Polar residues" evidence="3">
    <location>
        <begin position="10"/>
        <end position="21"/>
    </location>
</feature>
<evidence type="ECO:0000313" key="5">
    <source>
        <dbReference type="EMBL" id="MEP1061298.1"/>
    </source>
</evidence>
<evidence type="ECO:0000256" key="3">
    <source>
        <dbReference type="SAM" id="MobiDB-lite"/>
    </source>
</evidence>
<keyword evidence="6" id="KW-1185">Reference proteome</keyword>
<dbReference type="EMBL" id="JAMPLM010000031">
    <property type="protein sequence ID" value="MEP1061298.1"/>
    <property type="molecule type" value="Genomic_DNA"/>
</dbReference>
<dbReference type="Pfam" id="PF13359">
    <property type="entry name" value="DDE_Tnp_4"/>
    <property type="match status" value="1"/>
</dbReference>
<evidence type="ECO:0000256" key="1">
    <source>
        <dbReference type="ARBA" id="ARBA00001968"/>
    </source>
</evidence>
<dbReference type="Proteomes" id="UP001476950">
    <property type="component" value="Unassembled WGS sequence"/>
</dbReference>
<evidence type="ECO:0000259" key="4">
    <source>
        <dbReference type="Pfam" id="PF13359"/>
    </source>
</evidence>
<reference evidence="5 6" key="1">
    <citation type="submission" date="2022-04" db="EMBL/GenBank/DDBJ databases">
        <title>Positive selection, recombination, and allopatry shape intraspecific diversity of widespread and dominant cyanobacteria.</title>
        <authorList>
            <person name="Wei J."/>
            <person name="Shu W."/>
            <person name="Hu C."/>
        </authorList>
    </citation>
    <scope>NUCLEOTIDE SEQUENCE [LARGE SCALE GENOMIC DNA]</scope>
    <source>
        <strain evidence="5 6">AS-A4</strain>
    </source>
</reference>
<evidence type="ECO:0000256" key="2">
    <source>
        <dbReference type="ARBA" id="ARBA00022723"/>
    </source>
</evidence>
<gene>
    <name evidence="5" type="ORF">NDI38_22970</name>
</gene>
<organism evidence="5 6">
    <name type="scientific">Stenomitos frigidus AS-A4</name>
    <dbReference type="NCBI Taxonomy" id="2933935"/>
    <lineage>
        <taxon>Bacteria</taxon>
        <taxon>Bacillati</taxon>
        <taxon>Cyanobacteriota</taxon>
        <taxon>Cyanophyceae</taxon>
        <taxon>Leptolyngbyales</taxon>
        <taxon>Leptolyngbyaceae</taxon>
        <taxon>Stenomitos</taxon>
    </lineage>
</organism>
<feature type="region of interest" description="Disordered" evidence="3">
    <location>
        <begin position="1"/>
        <end position="32"/>
    </location>
</feature>
<comment type="cofactor">
    <cofactor evidence="1">
        <name>a divalent metal cation</name>
        <dbReference type="ChEBI" id="CHEBI:60240"/>
    </cofactor>
</comment>
<keyword evidence="2" id="KW-0479">Metal-binding</keyword>
<proteinExistence type="predicted"/>
<dbReference type="RefSeq" id="WP_190449397.1">
    <property type="nucleotide sequence ID" value="NZ_JAMPLM010000031.1"/>
</dbReference>
<dbReference type="InterPro" id="IPR027806">
    <property type="entry name" value="HARBI1_dom"/>
</dbReference>
<protein>
    <recommendedName>
        <fullName evidence="4">DDE Tnp4 domain-containing protein</fullName>
    </recommendedName>
</protein>